<feature type="transmembrane region" description="Helical" evidence="2">
    <location>
        <begin position="47"/>
        <end position="64"/>
    </location>
</feature>
<feature type="compositionally biased region" description="Basic and acidic residues" evidence="1">
    <location>
        <begin position="354"/>
        <end position="376"/>
    </location>
</feature>
<feature type="domain" description="ADP ribosyltransferase" evidence="3">
    <location>
        <begin position="428"/>
        <end position="578"/>
    </location>
</feature>
<protein>
    <recommendedName>
        <fullName evidence="3">ADP ribosyltransferase domain-containing protein</fullName>
    </recommendedName>
</protein>
<comment type="caution">
    <text evidence="4">The sequence shown here is derived from an EMBL/GenBank/DDBJ whole genome shotgun (WGS) entry which is preliminary data.</text>
</comment>
<reference evidence="4" key="1">
    <citation type="submission" date="2023-03" db="EMBL/GenBank/DDBJ databases">
        <title>Actinoallomurus iriomotensis NBRC 103684.</title>
        <authorList>
            <person name="Ichikawa N."/>
            <person name="Sato H."/>
            <person name="Tonouchi N."/>
        </authorList>
    </citation>
    <scope>NUCLEOTIDE SEQUENCE</scope>
    <source>
        <strain evidence="4">NBRC 103684</strain>
    </source>
</reference>
<keyword evidence="2" id="KW-0812">Transmembrane</keyword>
<feature type="compositionally biased region" description="Low complexity" evidence="1">
    <location>
        <begin position="187"/>
        <end position="203"/>
    </location>
</feature>
<keyword evidence="2" id="KW-1133">Transmembrane helix</keyword>
<dbReference type="GO" id="GO:0005576">
    <property type="term" value="C:extracellular region"/>
    <property type="evidence" value="ECO:0007669"/>
    <property type="project" value="InterPro"/>
</dbReference>
<dbReference type="EMBL" id="BSTK01000004">
    <property type="protein sequence ID" value="GLY85323.1"/>
    <property type="molecule type" value="Genomic_DNA"/>
</dbReference>
<feature type="transmembrane region" description="Helical" evidence="2">
    <location>
        <begin position="76"/>
        <end position="95"/>
    </location>
</feature>
<dbReference type="PROSITE" id="PS51996">
    <property type="entry name" value="TR_MART"/>
    <property type="match status" value="1"/>
</dbReference>
<accession>A0A9W6S143</accession>
<gene>
    <name evidence="4" type="ORF">Airi02_032520</name>
</gene>
<dbReference type="Proteomes" id="UP001165074">
    <property type="component" value="Unassembled WGS sequence"/>
</dbReference>
<evidence type="ECO:0000256" key="1">
    <source>
        <dbReference type="SAM" id="MobiDB-lite"/>
    </source>
</evidence>
<evidence type="ECO:0000313" key="5">
    <source>
        <dbReference type="Proteomes" id="UP001165074"/>
    </source>
</evidence>
<proteinExistence type="predicted"/>
<dbReference type="Pfam" id="PF03496">
    <property type="entry name" value="ADPrib_exo_Tox"/>
    <property type="match status" value="1"/>
</dbReference>
<dbReference type="Gene3D" id="3.90.176.10">
    <property type="entry name" value="Toxin ADP-ribosyltransferase, Chain A, domain 1"/>
    <property type="match status" value="1"/>
</dbReference>
<feature type="transmembrane region" description="Helical" evidence="2">
    <location>
        <begin position="101"/>
        <end position="120"/>
    </location>
</feature>
<evidence type="ECO:0000256" key="2">
    <source>
        <dbReference type="SAM" id="Phobius"/>
    </source>
</evidence>
<feature type="transmembrane region" description="Helical" evidence="2">
    <location>
        <begin position="141"/>
        <end position="166"/>
    </location>
</feature>
<dbReference type="AlphaFoldDB" id="A0A9W6S143"/>
<dbReference type="InterPro" id="IPR003540">
    <property type="entry name" value="ADP-ribosyltransferase"/>
</dbReference>
<keyword evidence="2" id="KW-0472">Membrane</keyword>
<feature type="transmembrane region" description="Helical" evidence="2">
    <location>
        <begin position="23"/>
        <end position="41"/>
    </location>
</feature>
<feature type="region of interest" description="Disordered" evidence="1">
    <location>
        <begin position="353"/>
        <end position="395"/>
    </location>
</feature>
<feature type="region of interest" description="Disordered" evidence="1">
    <location>
        <begin position="184"/>
        <end position="228"/>
    </location>
</feature>
<keyword evidence="5" id="KW-1185">Reference proteome</keyword>
<sequence>MIHLFWSRPEADEPVSIRVARRLLLAFGVSALVGSVSWFASRPGGESFGTALVVATPGAASLALTRRLPRRRRRTWWWVLALAVLCGLWQLGRIFDGNALGLIGLTMVVWLAVAVTRRSARAYFGFTPPERTASGDSGSTWVDYLAILLVVSVLVTAVAAVTPGAVSSGIGRGVCRMTGGDDCGGRPPTATAPAATAPVTTTPDEPMHGGDAPAGAVPERTPQPSKPKKNCGFTCSISKVAGSAWDFTKDTVTGGAGAIWDMAKGTWTTVTDATCIAGLTCNTEEQRKKIDEYVDQWNKFKDNPVQFTRDIVMAAVAPCKDTFTGKDKGKSFGKCLIEVAGAVAAKKLPTIVKDAPKDVPGKPSIPDEKKPGEPAPKETAPGKTNPDGTATNPLDTPEIRQFYAGARRFSSSADGANYARSNLPGTADLTVNQRHLIEIYTDNSAKFTDPLRGTSSGFKAEDLESLYQKFDATMRPIKEDIVVTRSVNWDSIAPGHPEDGPRVLAQMEGAGLQTGDAAYMSTSVADAPIIFQDRPIVMHLRVPKGTPAVYTGDVSRYAHEQELILQRGRRYTVDQVVQDPATGQYHVYATIAPP</sequence>
<name>A0A9W6S143_9ACTN</name>
<evidence type="ECO:0000259" key="3">
    <source>
        <dbReference type="Pfam" id="PF03496"/>
    </source>
</evidence>
<organism evidence="4 5">
    <name type="scientific">Actinoallomurus iriomotensis</name>
    <dbReference type="NCBI Taxonomy" id="478107"/>
    <lineage>
        <taxon>Bacteria</taxon>
        <taxon>Bacillati</taxon>
        <taxon>Actinomycetota</taxon>
        <taxon>Actinomycetes</taxon>
        <taxon>Streptosporangiales</taxon>
        <taxon>Thermomonosporaceae</taxon>
        <taxon>Actinoallomurus</taxon>
    </lineage>
</organism>
<evidence type="ECO:0000313" key="4">
    <source>
        <dbReference type="EMBL" id="GLY85323.1"/>
    </source>
</evidence>
<dbReference type="SUPFAM" id="SSF56399">
    <property type="entry name" value="ADP-ribosylation"/>
    <property type="match status" value="1"/>
</dbReference>